<feature type="compositionally biased region" description="Polar residues" evidence="5">
    <location>
        <begin position="817"/>
        <end position="829"/>
    </location>
</feature>
<proteinExistence type="predicted"/>
<dbReference type="PANTHER" id="PTHR43547">
    <property type="entry name" value="TWO-COMPONENT HISTIDINE KINASE"/>
    <property type="match status" value="1"/>
</dbReference>
<protein>
    <submittedName>
        <fullName evidence="8">2502_t:CDS:1</fullName>
    </submittedName>
</protein>
<dbReference type="Pfam" id="PF00512">
    <property type="entry name" value="HisKA"/>
    <property type="match status" value="1"/>
</dbReference>
<feature type="region of interest" description="Disordered" evidence="5">
    <location>
        <begin position="553"/>
        <end position="584"/>
    </location>
</feature>
<accession>A0A9N9CKN7</accession>
<dbReference type="Gene3D" id="3.30.565.10">
    <property type="entry name" value="Histidine kinase-like ATPase, C-terminal domain"/>
    <property type="match status" value="1"/>
</dbReference>
<feature type="domain" description="Response regulatory" evidence="7">
    <location>
        <begin position="607"/>
        <end position="720"/>
    </location>
</feature>
<dbReference type="Pfam" id="PF02518">
    <property type="entry name" value="HATPase_c"/>
    <property type="match status" value="1"/>
</dbReference>
<reference evidence="8" key="1">
    <citation type="submission" date="2021-06" db="EMBL/GenBank/DDBJ databases">
        <authorList>
            <person name="Kallberg Y."/>
            <person name="Tangrot J."/>
            <person name="Rosling A."/>
        </authorList>
    </citation>
    <scope>NUCLEOTIDE SEQUENCE</scope>
    <source>
        <strain evidence="8">BR232B</strain>
    </source>
</reference>
<comment type="caution">
    <text evidence="8">The sequence shown here is derived from an EMBL/GenBank/DDBJ whole genome shotgun (WGS) entry which is preliminary data.</text>
</comment>
<dbReference type="AlphaFoldDB" id="A0A9N9CKN7"/>
<dbReference type="InterPro" id="IPR036097">
    <property type="entry name" value="HisK_dim/P_sf"/>
</dbReference>
<dbReference type="Gene3D" id="3.40.50.2300">
    <property type="match status" value="1"/>
</dbReference>
<keyword evidence="1 4" id="KW-0597">Phosphoprotein</keyword>
<keyword evidence="9" id="KW-1185">Reference proteome</keyword>
<gene>
    <name evidence="8" type="ORF">PBRASI_LOCUS7770</name>
</gene>
<dbReference type="GO" id="GO:0000155">
    <property type="term" value="F:phosphorelay sensor kinase activity"/>
    <property type="evidence" value="ECO:0007669"/>
    <property type="project" value="InterPro"/>
</dbReference>
<name>A0A9N9CKN7_9GLOM</name>
<dbReference type="InterPro" id="IPR036890">
    <property type="entry name" value="HATPase_C_sf"/>
</dbReference>
<dbReference type="Gene3D" id="3.30.450.40">
    <property type="match status" value="1"/>
</dbReference>
<dbReference type="InterPro" id="IPR011006">
    <property type="entry name" value="CheY-like_superfamily"/>
</dbReference>
<dbReference type="EMBL" id="CAJVPI010001255">
    <property type="protein sequence ID" value="CAG8603427.1"/>
    <property type="molecule type" value="Genomic_DNA"/>
</dbReference>
<dbReference type="SUPFAM" id="SSF55781">
    <property type="entry name" value="GAF domain-like"/>
    <property type="match status" value="1"/>
</dbReference>
<dbReference type="InterPro" id="IPR001789">
    <property type="entry name" value="Sig_transdc_resp-reg_receiver"/>
</dbReference>
<evidence type="ECO:0000256" key="3">
    <source>
        <dbReference type="ARBA" id="ARBA00022777"/>
    </source>
</evidence>
<feature type="compositionally biased region" description="Basic and acidic residues" evidence="5">
    <location>
        <begin position="565"/>
        <end position="574"/>
    </location>
</feature>
<feature type="non-terminal residue" evidence="8">
    <location>
        <position position="1"/>
    </location>
</feature>
<evidence type="ECO:0000256" key="5">
    <source>
        <dbReference type="SAM" id="MobiDB-lite"/>
    </source>
</evidence>
<dbReference type="InterPro" id="IPR003661">
    <property type="entry name" value="HisK_dim/P_dom"/>
</dbReference>
<dbReference type="PROSITE" id="PS50109">
    <property type="entry name" value="HIS_KIN"/>
    <property type="match status" value="1"/>
</dbReference>
<dbReference type="InterPro" id="IPR004358">
    <property type="entry name" value="Sig_transdc_His_kin-like_C"/>
</dbReference>
<dbReference type="SMART" id="SM00448">
    <property type="entry name" value="REC"/>
    <property type="match status" value="1"/>
</dbReference>
<dbReference type="SMART" id="SM00388">
    <property type="entry name" value="HisKA"/>
    <property type="match status" value="1"/>
</dbReference>
<dbReference type="PROSITE" id="PS50110">
    <property type="entry name" value="RESPONSE_REGULATORY"/>
    <property type="match status" value="1"/>
</dbReference>
<dbReference type="SUPFAM" id="SSF47384">
    <property type="entry name" value="Homodimeric domain of signal transducing histidine kinase"/>
    <property type="match status" value="1"/>
</dbReference>
<evidence type="ECO:0000256" key="1">
    <source>
        <dbReference type="ARBA" id="ARBA00022553"/>
    </source>
</evidence>
<organism evidence="8 9">
    <name type="scientific">Paraglomus brasilianum</name>
    <dbReference type="NCBI Taxonomy" id="144538"/>
    <lineage>
        <taxon>Eukaryota</taxon>
        <taxon>Fungi</taxon>
        <taxon>Fungi incertae sedis</taxon>
        <taxon>Mucoromycota</taxon>
        <taxon>Glomeromycotina</taxon>
        <taxon>Glomeromycetes</taxon>
        <taxon>Paraglomerales</taxon>
        <taxon>Paraglomeraceae</taxon>
        <taxon>Paraglomus</taxon>
    </lineage>
</organism>
<dbReference type="Proteomes" id="UP000789739">
    <property type="component" value="Unassembled WGS sequence"/>
</dbReference>
<dbReference type="InterPro" id="IPR003594">
    <property type="entry name" value="HATPase_dom"/>
</dbReference>
<dbReference type="PRINTS" id="PR00344">
    <property type="entry name" value="BCTRLSENSOR"/>
</dbReference>
<evidence type="ECO:0000313" key="9">
    <source>
        <dbReference type="Proteomes" id="UP000789739"/>
    </source>
</evidence>
<feature type="compositionally biased region" description="Low complexity" evidence="5">
    <location>
        <begin position="554"/>
        <end position="564"/>
    </location>
</feature>
<dbReference type="InterPro" id="IPR029016">
    <property type="entry name" value="GAF-like_dom_sf"/>
</dbReference>
<dbReference type="Pfam" id="PF01590">
    <property type="entry name" value="GAF"/>
    <property type="match status" value="1"/>
</dbReference>
<dbReference type="InterPro" id="IPR003018">
    <property type="entry name" value="GAF"/>
</dbReference>
<dbReference type="Pfam" id="PF00072">
    <property type="entry name" value="Response_reg"/>
    <property type="match status" value="1"/>
</dbReference>
<evidence type="ECO:0000256" key="2">
    <source>
        <dbReference type="ARBA" id="ARBA00022679"/>
    </source>
</evidence>
<evidence type="ECO:0000259" key="6">
    <source>
        <dbReference type="PROSITE" id="PS50109"/>
    </source>
</evidence>
<dbReference type="PANTHER" id="PTHR43547:SF2">
    <property type="entry name" value="HYBRID SIGNAL TRANSDUCTION HISTIDINE KINASE C"/>
    <property type="match status" value="1"/>
</dbReference>
<feature type="region of interest" description="Disordered" evidence="5">
    <location>
        <begin position="817"/>
        <end position="838"/>
    </location>
</feature>
<evidence type="ECO:0000259" key="7">
    <source>
        <dbReference type="PROSITE" id="PS50110"/>
    </source>
</evidence>
<dbReference type="SUPFAM" id="SSF52172">
    <property type="entry name" value="CheY-like"/>
    <property type="match status" value="1"/>
</dbReference>
<dbReference type="OrthoDB" id="2431898at2759"/>
<sequence length="946" mass="107205">MDSWPRWLKFLTVSNKSELIIADQLEKGDKRSLYSINAQDFCLNTTFPMVLFVGEDRIYIYNRMWAQILQEKHPCIGTSATLTYPEARNVLVPMFDAALKGQAQYNENFCPYLNRSGYREEAYFTTSLSAIYTDTGEIGGLFSLAQETTKKVLTNRRLRAFRDLNQEGGFENKPKKVRLEATTFDSGLVRVQRTDGNEEYMYIHGQSSRDIPDYLLKTPDVMVMSDVKVMPDSEEDMDHLNSHSTTAAPWPIERVICSGDKVFIRLPDDSLTVLCPVTSISGGKDMLTAVMICGVNRHRLPDKDYEEFLQLVISHKIAFFENVSHELRSPLTLMLSPLEEAIELCPKKSPILSNLKLIQNNNRRLLSLVNSLFQFAHMESGRLHAWFCETHIAKLTVELAASFESMAKALGLYYKLDIPGDGDLVCQMNQKMFLDQEMYEKILFNLCSNAFKHTLAGGVTVRLAVERNGDREGIVLEVSDTGVGILEEHLSCIFQRFYRVESQQSHGHHEGTGVGLALVKECVARHDGEISVKSQVNVGTTFRVWIPSGYDHLPQQQESESNQQPKEDDQHSIDNESLSSTSSPRLDEWSALHMEPSYVEFENTRKYILVVDDNADMRNYLNTLIKKQFDCICAADGYEALKIANNSQRLPDLILSDVMMPNMDGFELLKALRGNPTTQAIPVILISAQSGEARLEKGADDYIIKPFNARELIARIHVNLKLSHVRHRLMAEQQHQLEIKQLLFTISNKIRSGFGIQETLDTAVSEIKKVLICDSLIILQDISEKESINRKVMAASLPSTNKMEKIVGRIFRDEQQQTETTADSSSATNHGPPLHHCDGHVEPDSLLSNIKACSDCESKILNQRVSFLSAAIHLKSSPWGWIIAYRQPYHKWTESETDFLYQVSNQISLAIRHATLVEEKLKREAQIKAIEETNRTKDQILANTSH</sequence>
<dbReference type="CDD" id="cd00082">
    <property type="entry name" value="HisKA"/>
    <property type="match status" value="1"/>
</dbReference>
<dbReference type="InterPro" id="IPR005467">
    <property type="entry name" value="His_kinase_dom"/>
</dbReference>
<keyword evidence="2" id="KW-0808">Transferase</keyword>
<feature type="modified residue" description="4-aspartylphosphate" evidence="4">
    <location>
        <position position="657"/>
    </location>
</feature>
<dbReference type="SMART" id="SM00387">
    <property type="entry name" value="HATPase_c"/>
    <property type="match status" value="1"/>
</dbReference>
<keyword evidence="3" id="KW-0418">Kinase</keyword>
<feature type="compositionally biased region" description="Polar residues" evidence="5">
    <location>
        <begin position="575"/>
        <end position="584"/>
    </location>
</feature>
<evidence type="ECO:0000313" key="8">
    <source>
        <dbReference type="EMBL" id="CAG8603427.1"/>
    </source>
</evidence>
<dbReference type="SUPFAM" id="SSF55874">
    <property type="entry name" value="ATPase domain of HSP90 chaperone/DNA topoisomerase II/histidine kinase"/>
    <property type="match status" value="1"/>
</dbReference>
<evidence type="ECO:0000256" key="4">
    <source>
        <dbReference type="PROSITE-ProRule" id="PRU00169"/>
    </source>
</evidence>
<feature type="domain" description="Histidine kinase" evidence="6">
    <location>
        <begin position="322"/>
        <end position="550"/>
    </location>
</feature>
<dbReference type="Gene3D" id="3.30.450.20">
    <property type="entry name" value="PAS domain"/>
    <property type="match status" value="1"/>
</dbReference>
<dbReference type="Gene3D" id="1.10.287.130">
    <property type="match status" value="1"/>
</dbReference>
<dbReference type="SMART" id="SM00065">
    <property type="entry name" value="GAF"/>
    <property type="match status" value="1"/>
</dbReference>